<dbReference type="EMBL" id="BPVZ01000028">
    <property type="protein sequence ID" value="GKV07712.1"/>
    <property type="molecule type" value="Genomic_DNA"/>
</dbReference>
<proteinExistence type="predicted"/>
<evidence type="ECO:0000313" key="3">
    <source>
        <dbReference type="Proteomes" id="UP001054252"/>
    </source>
</evidence>
<dbReference type="InterPro" id="IPR012442">
    <property type="entry name" value="DUF1645_plant"/>
</dbReference>
<dbReference type="PANTHER" id="PTHR33095:SF101">
    <property type="entry name" value="DUF1645 DOMAIN-CONTAINING PROTEIN"/>
    <property type="match status" value="1"/>
</dbReference>
<feature type="compositionally biased region" description="Basic and acidic residues" evidence="1">
    <location>
        <begin position="102"/>
        <end position="113"/>
    </location>
</feature>
<keyword evidence="3" id="KW-1185">Reference proteome</keyword>
<evidence type="ECO:0000313" key="2">
    <source>
        <dbReference type="EMBL" id="GKV07712.1"/>
    </source>
</evidence>
<name>A0AAV5J8C0_9ROSI</name>
<accession>A0AAV5J8C0</accession>
<gene>
    <name evidence="2" type="ORF">SLEP1_g19448</name>
</gene>
<organism evidence="2 3">
    <name type="scientific">Rubroshorea leprosula</name>
    <dbReference type="NCBI Taxonomy" id="152421"/>
    <lineage>
        <taxon>Eukaryota</taxon>
        <taxon>Viridiplantae</taxon>
        <taxon>Streptophyta</taxon>
        <taxon>Embryophyta</taxon>
        <taxon>Tracheophyta</taxon>
        <taxon>Spermatophyta</taxon>
        <taxon>Magnoliopsida</taxon>
        <taxon>eudicotyledons</taxon>
        <taxon>Gunneridae</taxon>
        <taxon>Pentapetalae</taxon>
        <taxon>rosids</taxon>
        <taxon>malvids</taxon>
        <taxon>Malvales</taxon>
        <taxon>Dipterocarpaceae</taxon>
        <taxon>Rubroshorea</taxon>
    </lineage>
</organism>
<protein>
    <submittedName>
        <fullName evidence="2">Uncharacterized protein</fullName>
    </submittedName>
</protein>
<sequence>MEEDKAIQTLEDQSSPPSFCLSFNCYSSGKLVDVANRVRLEFDSSDFPEVSSSKLPLEDELDGGNGDDFEFVSVRVDHGASSSFESFPIFNRDFLSDVDEQNQDRERESREGGDVASSVLIPLRNLFMEDRDPPSSSSSEEDEEEEVISRTYCLWTPKREVESSPSRCKKSKSTRSFSKRWPRLRDLLRRSNSDSKDSSLVFLNHSQNSVTKKQEDKKTEKQGSSQVKVKQGGKASAHEVFYVRNRASKESGRRRSYLPYRQDLVGFFTNVNGLGRTFPPF</sequence>
<dbReference type="Proteomes" id="UP001054252">
    <property type="component" value="Unassembled WGS sequence"/>
</dbReference>
<feature type="region of interest" description="Disordered" evidence="1">
    <location>
        <begin position="98"/>
        <end position="149"/>
    </location>
</feature>
<feature type="compositionally biased region" description="Basic and acidic residues" evidence="1">
    <location>
        <begin position="188"/>
        <end position="197"/>
    </location>
</feature>
<comment type="caution">
    <text evidence="2">The sequence shown here is derived from an EMBL/GenBank/DDBJ whole genome shotgun (WGS) entry which is preliminary data.</text>
</comment>
<dbReference type="Pfam" id="PF07816">
    <property type="entry name" value="DUF1645"/>
    <property type="match status" value="1"/>
</dbReference>
<dbReference type="PANTHER" id="PTHR33095">
    <property type="entry name" value="OS07G0619500 PROTEIN"/>
    <property type="match status" value="1"/>
</dbReference>
<feature type="region of interest" description="Disordered" evidence="1">
    <location>
        <begin position="158"/>
        <end position="177"/>
    </location>
</feature>
<feature type="compositionally biased region" description="Basic and acidic residues" evidence="1">
    <location>
        <begin position="212"/>
        <end position="221"/>
    </location>
</feature>
<feature type="region of interest" description="Disordered" evidence="1">
    <location>
        <begin position="188"/>
        <end position="240"/>
    </location>
</feature>
<dbReference type="AlphaFoldDB" id="A0AAV5J8C0"/>
<evidence type="ECO:0000256" key="1">
    <source>
        <dbReference type="SAM" id="MobiDB-lite"/>
    </source>
</evidence>
<reference evidence="2 3" key="1">
    <citation type="journal article" date="2021" name="Commun. Biol.">
        <title>The genome of Shorea leprosula (Dipterocarpaceae) highlights the ecological relevance of drought in aseasonal tropical rainforests.</title>
        <authorList>
            <person name="Ng K.K.S."/>
            <person name="Kobayashi M.J."/>
            <person name="Fawcett J.A."/>
            <person name="Hatakeyama M."/>
            <person name="Paape T."/>
            <person name="Ng C.H."/>
            <person name="Ang C.C."/>
            <person name="Tnah L.H."/>
            <person name="Lee C.T."/>
            <person name="Nishiyama T."/>
            <person name="Sese J."/>
            <person name="O'Brien M.J."/>
            <person name="Copetti D."/>
            <person name="Mohd Noor M.I."/>
            <person name="Ong R.C."/>
            <person name="Putra M."/>
            <person name="Sireger I.Z."/>
            <person name="Indrioko S."/>
            <person name="Kosugi Y."/>
            <person name="Izuno A."/>
            <person name="Isagi Y."/>
            <person name="Lee S.L."/>
            <person name="Shimizu K.K."/>
        </authorList>
    </citation>
    <scope>NUCLEOTIDE SEQUENCE [LARGE SCALE GENOMIC DNA]</scope>
    <source>
        <strain evidence="2">214</strain>
    </source>
</reference>
<feature type="compositionally biased region" description="Basic residues" evidence="1">
    <location>
        <begin position="167"/>
        <end position="177"/>
    </location>
</feature>